<sequence length="323" mass="36766">MSAQPIVSVNSDSHFFTDSRSSSYADVLSPMSRYPHLGSGGESSSCGCHRCRRMAKEYSNLRRVNYIIAGICIIVFTVYVVTIIHFWRRFPIDDDDGFGGARKEHPYCVPKNLLYKKEAWEDMDHSVTSDKYCFKNLDWIPALLNRAYDDLEKRIKAAEEGMSARSMAMATPNDDKGEGPLPVYQPRPFAHVVLDIRHVYKGEEMSVKWASSGMAGSQCRDMMLNGNKTDLVVKIPGYYYIYSHLEFKPSAPDPQDPPRLQVYLNWRDNSQDGRRKLLESAGPNPFVQGVFLLRQNDSISIRTDTSKLYLDASRSNYLGIFLI</sequence>
<dbReference type="GO" id="GO:0006955">
    <property type="term" value="P:immune response"/>
    <property type="evidence" value="ECO:0007669"/>
    <property type="project" value="InterPro"/>
</dbReference>
<feature type="domain" description="THD" evidence="6">
    <location>
        <begin position="188"/>
        <end position="323"/>
    </location>
</feature>
<keyword evidence="4 5" id="KW-0472">Membrane</keyword>
<dbReference type="PANTHER" id="PTHR11471:SF13">
    <property type="entry name" value="TNF FAMILY PROFILE DOMAIN-CONTAINING PROTEIN"/>
    <property type="match status" value="1"/>
</dbReference>
<dbReference type="PANTHER" id="PTHR11471">
    <property type="entry name" value="TUMOR NECROSIS FACTOR FAMILY MEMBER"/>
    <property type="match status" value="1"/>
</dbReference>
<comment type="caution">
    <text evidence="7">The sequence shown here is derived from an EMBL/GenBank/DDBJ whole genome shotgun (WGS) entry which is preliminary data.</text>
</comment>
<keyword evidence="3" id="KW-0202">Cytokine</keyword>
<reference evidence="7 8" key="1">
    <citation type="submission" date="2018-04" db="EMBL/GenBank/DDBJ databases">
        <title>The genome of golden apple snail Pomacea canaliculata provides insight into stress tolerance and invasive adaptation.</title>
        <authorList>
            <person name="Liu C."/>
            <person name="Liu B."/>
            <person name="Ren Y."/>
            <person name="Zhang Y."/>
            <person name="Wang H."/>
            <person name="Li S."/>
            <person name="Jiang F."/>
            <person name="Yin L."/>
            <person name="Zhang G."/>
            <person name="Qian W."/>
            <person name="Fan W."/>
        </authorList>
    </citation>
    <scope>NUCLEOTIDE SEQUENCE [LARGE SCALE GENOMIC DNA]</scope>
    <source>
        <strain evidence="7">SZHN2017</strain>
        <tissue evidence="7">Muscle</tissue>
    </source>
</reference>
<dbReference type="AlphaFoldDB" id="A0A2T7PNU3"/>
<evidence type="ECO:0000256" key="2">
    <source>
        <dbReference type="ARBA" id="ARBA00008670"/>
    </source>
</evidence>
<organism evidence="7 8">
    <name type="scientific">Pomacea canaliculata</name>
    <name type="common">Golden apple snail</name>
    <dbReference type="NCBI Taxonomy" id="400727"/>
    <lineage>
        <taxon>Eukaryota</taxon>
        <taxon>Metazoa</taxon>
        <taxon>Spiralia</taxon>
        <taxon>Lophotrochozoa</taxon>
        <taxon>Mollusca</taxon>
        <taxon>Gastropoda</taxon>
        <taxon>Caenogastropoda</taxon>
        <taxon>Architaenioglossa</taxon>
        <taxon>Ampullarioidea</taxon>
        <taxon>Ampullariidae</taxon>
        <taxon>Pomacea</taxon>
    </lineage>
</organism>
<dbReference type="GO" id="GO:0005164">
    <property type="term" value="F:tumor necrosis factor receptor binding"/>
    <property type="evidence" value="ECO:0007669"/>
    <property type="project" value="InterPro"/>
</dbReference>
<protein>
    <recommendedName>
        <fullName evidence="6">THD domain-containing protein</fullName>
    </recommendedName>
</protein>
<evidence type="ECO:0000256" key="1">
    <source>
        <dbReference type="ARBA" id="ARBA00004370"/>
    </source>
</evidence>
<dbReference type="GO" id="GO:0005125">
    <property type="term" value="F:cytokine activity"/>
    <property type="evidence" value="ECO:0007669"/>
    <property type="project" value="UniProtKB-KW"/>
</dbReference>
<dbReference type="EMBL" id="PZQS01000003">
    <property type="protein sequence ID" value="PVD35089.1"/>
    <property type="molecule type" value="Genomic_DNA"/>
</dbReference>
<gene>
    <name evidence="7" type="ORF">C0Q70_06370</name>
</gene>
<dbReference type="SUPFAM" id="SSF49842">
    <property type="entry name" value="TNF-like"/>
    <property type="match status" value="1"/>
</dbReference>
<dbReference type="GO" id="GO:0005615">
    <property type="term" value="C:extracellular space"/>
    <property type="evidence" value="ECO:0007669"/>
    <property type="project" value="UniProtKB-KW"/>
</dbReference>
<keyword evidence="5" id="KW-0812">Transmembrane</keyword>
<proteinExistence type="inferred from homology"/>
<evidence type="ECO:0000256" key="4">
    <source>
        <dbReference type="ARBA" id="ARBA00023136"/>
    </source>
</evidence>
<evidence type="ECO:0000259" key="6">
    <source>
        <dbReference type="PROSITE" id="PS50049"/>
    </source>
</evidence>
<dbReference type="Gene3D" id="2.60.120.40">
    <property type="match status" value="1"/>
</dbReference>
<feature type="transmembrane region" description="Helical" evidence="5">
    <location>
        <begin position="64"/>
        <end position="87"/>
    </location>
</feature>
<evidence type="ECO:0000256" key="5">
    <source>
        <dbReference type="SAM" id="Phobius"/>
    </source>
</evidence>
<evidence type="ECO:0000313" key="7">
    <source>
        <dbReference type="EMBL" id="PVD35089.1"/>
    </source>
</evidence>
<dbReference type="Proteomes" id="UP000245119">
    <property type="component" value="Linkage Group LG3"/>
</dbReference>
<dbReference type="SMART" id="SM00207">
    <property type="entry name" value="TNF"/>
    <property type="match status" value="1"/>
</dbReference>
<evidence type="ECO:0000313" key="8">
    <source>
        <dbReference type="Proteomes" id="UP000245119"/>
    </source>
</evidence>
<dbReference type="PROSITE" id="PS50049">
    <property type="entry name" value="THD_2"/>
    <property type="match status" value="1"/>
</dbReference>
<dbReference type="Pfam" id="PF00229">
    <property type="entry name" value="TNF"/>
    <property type="match status" value="1"/>
</dbReference>
<evidence type="ECO:0000256" key="3">
    <source>
        <dbReference type="ARBA" id="ARBA00022514"/>
    </source>
</evidence>
<dbReference type="InterPro" id="IPR006052">
    <property type="entry name" value="TNF_dom"/>
</dbReference>
<comment type="similarity">
    <text evidence="2">Belongs to the tumor necrosis factor family.</text>
</comment>
<name>A0A2T7PNU3_POMCA</name>
<accession>A0A2T7PNU3</accession>
<dbReference type="InterPro" id="IPR008983">
    <property type="entry name" value="Tumour_necrosis_fac-like_dom"/>
</dbReference>
<dbReference type="GO" id="GO:0016020">
    <property type="term" value="C:membrane"/>
    <property type="evidence" value="ECO:0007669"/>
    <property type="project" value="UniProtKB-SubCell"/>
</dbReference>
<keyword evidence="8" id="KW-1185">Reference proteome</keyword>
<keyword evidence="5" id="KW-1133">Transmembrane helix</keyword>
<comment type="subcellular location">
    <subcellularLocation>
        <location evidence="1">Membrane</location>
    </subcellularLocation>
</comment>